<sequence length="76" mass="8353">MTTTSPTPTTGTRWYRTLPAVSALLIAVVVVSPVGLRADDHTITSGPGWHKPFKFGGLLHPLWRHPRLHAHPDPAR</sequence>
<comment type="caution">
    <text evidence="2">The sequence shown here is derived from an EMBL/GenBank/DDBJ whole genome shotgun (WGS) entry which is preliminary data.</text>
</comment>
<feature type="transmembrane region" description="Helical" evidence="1">
    <location>
        <begin position="14"/>
        <end position="36"/>
    </location>
</feature>
<evidence type="ECO:0000313" key="3">
    <source>
        <dbReference type="Proteomes" id="UP000239494"/>
    </source>
</evidence>
<reference evidence="2 3" key="1">
    <citation type="submission" date="2018-03" db="EMBL/GenBank/DDBJ databases">
        <title>Genomic Encyclopedia of Archaeal and Bacterial Type Strains, Phase II (KMG-II): from individual species to whole genera.</title>
        <authorList>
            <person name="Goeker M."/>
        </authorList>
    </citation>
    <scope>NUCLEOTIDE SEQUENCE [LARGE SCALE GENOMIC DNA]</scope>
    <source>
        <strain evidence="2 3">DSM 44720</strain>
    </source>
</reference>
<name>A0A2T0T7T3_9PSEU</name>
<dbReference type="Proteomes" id="UP000239494">
    <property type="component" value="Unassembled WGS sequence"/>
</dbReference>
<keyword evidence="1" id="KW-1133">Transmembrane helix</keyword>
<dbReference type="EMBL" id="PVTF01000005">
    <property type="protein sequence ID" value="PRY41730.1"/>
    <property type="molecule type" value="Genomic_DNA"/>
</dbReference>
<proteinExistence type="predicted"/>
<keyword evidence="1" id="KW-0472">Membrane</keyword>
<keyword evidence="1" id="KW-0812">Transmembrane</keyword>
<organism evidence="2 3">
    <name type="scientific">Umezawaea tangerina</name>
    <dbReference type="NCBI Taxonomy" id="84725"/>
    <lineage>
        <taxon>Bacteria</taxon>
        <taxon>Bacillati</taxon>
        <taxon>Actinomycetota</taxon>
        <taxon>Actinomycetes</taxon>
        <taxon>Pseudonocardiales</taxon>
        <taxon>Pseudonocardiaceae</taxon>
        <taxon>Umezawaea</taxon>
    </lineage>
</organism>
<gene>
    <name evidence="2" type="ORF">CLV43_105489</name>
</gene>
<protein>
    <submittedName>
        <fullName evidence="2">Uncharacterized protein</fullName>
    </submittedName>
</protein>
<keyword evidence="3" id="KW-1185">Reference proteome</keyword>
<evidence type="ECO:0000313" key="2">
    <source>
        <dbReference type="EMBL" id="PRY41730.1"/>
    </source>
</evidence>
<dbReference type="RefSeq" id="WP_106188715.1">
    <property type="nucleotide sequence ID" value="NZ_PVTF01000005.1"/>
</dbReference>
<accession>A0A2T0T7T3</accession>
<dbReference type="AlphaFoldDB" id="A0A2T0T7T3"/>
<evidence type="ECO:0000256" key="1">
    <source>
        <dbReference type="SAM" id="Phobius"/>
    </source>
</evidence>